<dbReference type="CDD" id="cd01948">
    <property type="entry name" value="EAL"/>
    <property type="match status" value="1"/>
</dbReference>
<dbReference type="PANTHER" id="PTHR44757:SF2">
    <property type="entry name" value="BIOFILM ARCHITECTURE MAINTENANCE PROTEIN MBAA"/>
    <property type="match status" value="1"/>
</dbReference>
<dbReference type="FunFam" id="3.30.70.270:FF:000001">
    <property type="entry name" value="Diguanylate cyclase domain protein"/>
    <property type="match status" value="1"/>
</dbReference>
<dbReference type="InterPro" id="IPR029787">
    <property type="entry name" value="Nucleotide_cyclase"/>
</dbReference>
<dbReference type="SMART" id="SM00052">
    <property type="entry name" value="EAL"/>
    <property type="match status" value="1"/>
</dbReference>
<dbReference type="Pfam" id="PF00563">
    <property type="entry name" value="EAL"/>
    <property type="match status" value="1"/>
</dbReference>
<dbReference type="PROSITE" id="PS50883">
    <property type="entry name" value="EAL"/>
    <property type="match status" value="1"/>
</dbReference>
<dbReference type="PATRIC" id="fig|512565.3.peg.3110"/>
<dbReference type="STRING" id="512565.AMIS_31150"/>
<dbReference type="InterPro" id="IPR000160">
    <property type="entry name" value="GGDEF_dom"/>
</dbReference>
<dbReference type="InterPro" id="IPR043128">
    <property type="entry name" value="Rev_trsase/Diguanyl_cyclase"/>
</dbReference>
<dbReference type="AlphaFoldDB" id="I0H5P8"/>
<organism evidence="3 4">
    <name type="scientific">Actinoplanes missouriensis (strain ATCC 14538 / DSM 43046 / CBS 188.64 / JCM 3121 / NBRC 102363 / NCIMB 12654 / NRRL B-3342 / UNCC 431)</name>
    <dbReference type="NCBI Taxonomy" id="512565"/>
    <lineage>
        <taxon>Bacteria</taxon>
        <taxon>Bacillati</taxon>
        <taxon>Actinomycetota</taxon>
        <taxon>Actinomycetes</taxon>
        <taxon>Micromonosporales</taxon>
        <taxon>Micromonosporaceae</taxon>
        <taxon>Actinoplanes</taxon>
    </lineage>
</organism>
<name>I0H5P8_ACTM4</name>
<evidence type="ECO:0000313" key="3">
    <source>
        <dbReference type="EMBL" id="BAL88335.1"/>
    </source>
</evidence>
<dbReference type="SUPFAM" id="SSF55073">
    <property type="entry name" value="Nucleotide cyclase"/>
    <property type="match status" value="1"/>
</dbReference>
<dbReference type="InterPro" id="IPR029016">
    <property type="entry name" value="GAF-like_dom_sf"/>
</dbReference>
<dbReference type="NCBIfam" id="TIGR00254">
    <property type="entry name" value="GGDEF"/>
    <property type="match status" value="1"/>
</dbReference>
<dbReference type="SUPFAM" id="SSF141868">
    <property type="entry name" value="EAL domain-like"/>
    <property type="match status" value="1"/>
</dbReference>
<dbReference type="OrthoDB" id="5240682at2"/>
<dbReference type="EMBL" id="AP012319">
    <property type="protein sequence ID" value="BAL88335.1"/>
    <property type="molecule type" value="Genomic_DNA"/>
</dbReference>
<dbReference type="SUPFAM" id="SSF55781">
    <property type="entry name" value="GAF domain-like"/>
    <property type="match status" value="1"/>
</dbReference>
<dbReference type="eggNOG" id="COG5001">
    <property type="taxonomic scope" value="Bacteria"/>
</dbReference>
<dbReference type="PROSITE" id="PS50887">
    <property type="entry name" value="GGDEF"/>
    <property type="match status" value="1"/>
</dbReference>
<dbReference type="Gene3D" id="3.30.70.270">
    <property type="match status" value="1"/>
</dbReference>
<dbReference type="Gene3D" id="3.30.450.40">
    <property type="match status" value="1"/>
</dbReference>
<dbReference type="RefSeq" id="WP_014443230.1">
    <property type="nucleotide sequence ID" value="NC_017093.1"/>
</dbReference>
<dbReference type="InterPro" id="IPR001633">
    <property type="entry name" value="EAL_dom"/>
</dbReference>
<dbReference type="Gene3D" id="3.20.20.450">
    <property type="entry name" value="EAL domain"/>
    <property type="match status" value="1"/>
</dbReference>
<reference evidence="3 4" key="1">
    <citation type="submission" date="2012-02" db="EMBL/GenBank/DDBJ databases">
        <title>Complete genome sequence of Actinoplanes missouriensis 431 (= NBRC 102363).</title>
        <authorList>
            <person name="Ohnishi Y."/>
            <person name="Ishikawa J."/>
            <person name="Sekine M."/>
            <person name="Hosoyama A."/>
            <person name="Harada T."/>
            <person name="Narita H."/>
            <person name="Hata T."/>
            <person name="Konno Y."/>
            <person name="Tutikane K."/>
            <person name="Fujita N."/>
            <person name="Horinouchi S."/>
            <person name="Hayakawa M."/>
        </authorList>
    </citation>
    <scope>NUCLEOTIDE SEQUENCE [LARGE SCALE GENOMIC DNA]</scope>
    <source>
        <strain evidence="4">ATCC 14538 / DSM 43046 / CBS 188.64 / JCM 3121 / NBRC 102363 / NCIMB 12654 / NRRL B-3342 / UNCC 431</strain>
    </source>
</reference>
<feature type="domain" description="EAL" evidence="1">
    <location>
        <begin position="464"/>
        <end position="716"/>
    </location>
</feature>
<evidence type="ECO:0000259" key="2">
    <source>
        <dbReference type="PROSITE" id="PS50887"/>
    </source>
</evidence>
<dbReference type="Proteomes" id="UP000007882">
    <property type="component" value="Chromosome"/>
</dbReference>
<protein>
    <submittedName>
        <fullName evidence="3">Putative diguanylate cyclase/phosphodiesterase with GAF sensor</fullName>
    </submittedName>
</protein>
<proteinExistence type="predicted"/>
<dbReference type="KEGG" id="ams:AMIS_31150"/>
<sequence>MALHWSTHQLTEFFSAVSASGDADAAVRIAVPRALEALDADAGAVVLDGETGVRGLTGLPGEIRAEQLSAAVAGEPIIDLPLLGEVNSAYAALGSGIGGGLVVARLDDEFSAEERQMLQGMAQVLGLALRNLRTLATERALREEGARRQALLETLLAVQRSISRREPLQSVLDAITVGASGLLGQVPVALALCDPAEPGRLIVASRAHWPEPATTASVVLGPAADAIEAGQTVRRTSPSGDRITATPVHARGDVAGSLVAAGLGDTDTSHVMTALSQQISIALTDARTVEAMREAYRDPLTGLPNRRLFAERLDQSLTGEQCRAVVLLFIDLDRFKAVNDTLGHNAGDELLAAVSERIRGQLRPSDVAGRLGGDEFAVLMEDVTIEDARAVAERIVARTAEPFSIAGRVVHIGASIGIAAAAVGGVDATGILGNADIAMYRAKRTGSGRVVVYTADMHAGETTRLRLRADLEDAVPGRQLQLTVQPLARLSSGTLDGVEVAVRWRHSSGAVAYAELAALATEAGLIGEIGGWMLRETIACLHDWRAVRPGLTAGVSICAQQIADERFASDVAAALENGSLPGSALVLQATEAALTADPVRAASTLRLLRHCGVRLAVADFGTGPSSLSLLRQFPVDQVRIDRSFVSGMTRSSADLAVVRAIVGAARALDLEIVADGVQDAEQAQALVRMGCHLGQGNHLYGPMEPRLFTTLLRRGQALPRLTDPLTA</sequence>
<dbReference type="CDD" id="cd01949">
    <property type="entry name" value="GGDEF"/>
    <property type="match status" value="1"/>
</dbReference>
<accession>I0H5P8</accession>
<dbReference type="HOGENOM" id="CLU_000445_70_34_11"/>
<dbReference type="Pfam" id="PF00990">
    <property type="entry name" value="GGDEF"/>
    <property type="match status" value="1"/>
</dbReference>
<dbReference type="InterPro" id="IPR035919">
    <property type="entry name" value="EAL_sf"/>
</dbReference>
<evidence type="ECO:0000313" key="4">
    <source>
        <dbReference type="Proteomes" id="UP000007882"/>
    </source>
</evidence>
<dbReference type="SMART" id="SM00267">
    <property type="entry name" value="GGDEF"/>
    <property type="match status" value="1"/>
</dbReference>
<feature type="domain" description="GGDEF" evidence="2">
    <location>
        <begin position="323"/>
        <end position="455"/>
    </location>
</feature>
<dbReference type="InterPro" id="IPR052155">
    <property type="entry name" value="Biofilm_reg_signaling"/>
</dbReference>
<evidence type="ECO:0000259" key="1">
    <source>
        <dbReference type="PROSITE" id="PS50883"/>
    </source>
</evidence>
<dbReference type="PANTHER" id="PTHR44757">
    <property type="entry name" value="DIGUANYLATE CYCLASE DGCP"/>
    <property type="match status" value="1"/>
</dbReference>
<keyword evidence="4" id="KW-1185">Reference proteome</keyword>
<gene>
    <name evidence="3" type="ordered locus">AMIS_31150</name>
</gene>